<organism evidence="2 3">
    <name type="scientific">Sphingomonas corticis</name>
    <dbReference type="NCBI Taxonomy" id="2722791"/>
    <lineage>
        <taxon>Bacteria</taxon>
        <taxon>Pseudomonadati</taxon>
        <taxon>Pseudomonadota</taxon>
        <taxon>Alphaproteobacteria</taxon>
        <taxon>Sphingomonadales</taxon>
        <taxon>Sphingomonadaceae</taxon>
        <taxon>Sphingomonas</taxon>
    </lineage>
</organism>
<sequence>MEFLCDGWAFRNPGVATPIVHDGSRFLRVRPSKPETNHRAIYDAIDRALGHAIKRRASAVSIEIVSSLVYEQITATGHCRLLRARRDKVRKSSSRVGTVTWRLVKPPFTTGSSTYASTRELRRKAPRRTSSWPLHVG</sequence>
<evidence type="ECO:0000313" key="3">
    <source>
        <dbReference type="Proteomes" id="UP000732399"/>
    </source>
</evidence>
<comment type="caution">
    <text evidence="2">The sequence shown here is derived from an EMBL/GenBank/DDBJ whole genome shotgun (WGS) entry which is preliminary data.</text>
</comment>
<evidence type="ECO:0000256" key="1">
    <source>
        <dbReference type="SAM" id="MobiDB-lite"/>
    </source>
</evidence>
<gene>
    <name evidence="2" type="ORF">HBH26_15830</name>
</gene>
<dbReference type="EMBL" id="JAAVJH010000012">
    <property type="protein sequence ID" value="NJR80054.1"/>
    <property type="molecule type" value="Genomic_DNA"/>
</dbReference>
<evidence type="ECO:0000313" key="2">
    <source>
        <dbReference type="EMBL" id="NJR80054.1"/>
    </source>
</evidence>
<feature type="region of interest" description="Disordered" evidence="1">
    <location>
        <begin position="114"/>
        <end position="137"/>
    </location>
</feature>
<feature type="compositionally biased region" description="Polar residues" evidence="1">
    <location>
        <begin position="128"/>
        <end position="137"/>
    </location>
</feature>
<dbReference type="SUPFAM" id="SSF53098">
    <property type="entry name" value="Ribonuclease H-like"/>
    <property type="match status" value="1"/>
</dbReference>
<proteinExistence type="predicted"/>
<dbReference type="InterPro" id="IPR012337">
    <property type="entry name" value="RNaseH-like_sf"/>
</dbReference>
<accession>A0ABX1CQ25</accession>
<dbReference type="RefSeq" id="WP_168135611.1">
    <property type="nucleotide sequence ID" value="NZ_JAAVJH010000012.1"/>
</dbReference>
<reference evidence="2 3" key="1">
    <citation type="submission" date="2020-03" db="EMBL/GenBank/DDBJ databases">
        <authorList>
            <person name="Wang L."/>
            <person name="He N."/>
            <person name="Li Y."/>
            <person name="Fang Y."/>
            <person name="Zhang F."/>
        </authorList>
    </citation>
    <scope>NUCLEOTIDE SEQUENCE [LARGE SCALE GENOMIC DNA]</scope>
    <source>
        <strain evidence="2 3">36D10-4-7</strain>
    </source>
</reference>
<keyword evidence="3" id="KW-1185">Reference proteome</keyword>
<protein>
    <submittedName>
        <fullName evidence="2">Uncharacterized protein</fullName>
    </submittedName>
</protein>
<name>A0ABX1CQ25_9SPHN</name>
<dbReference type="Proteomes" id="UP000732399">
    <property type="component" value="Unassembled WGS sequence"/>
</dbReference>